<dbReference type="AlphaFoldDB" id="B3R9X7"/>
<keyword evidence="2" id="KW-1185">Reference proteome</keyword>
<dbReference type="eggNOG" id="COG3563">
    <property type="taxonomic scope" value="Bacteria"/>
</dbReference>
<dbReference type="KEGG" id="cti:RALTA_B1099"/>
<dbReference type="GO" id="GO:0015774">
    <property type="term" value="P:polysaccharide transport"/>
    <property type="evidence" value="ECO:0007669"/>
    <property type="project" value="InterPro"/>
</dbReference>
<reference evidence="1 2" key="1">
    <citation type="journal article" date="2008" name="Genome Res.">
        <title>Genome sequence of the beta-rhizobium Cupriavidus taiwanensis and comparative genomics of rhizobia.</title>
        <authorList>
            <person name="Amadou C."/>
            <person name="Pascal G."/>
            <person name="Mangenot S."/>
            <person name="Glew M."/>
            <person name="Bontemps C."/>
            <person name="Capela D."/>
            <person name="Carrere S."/>
            <person name="Cruveiller S."/>
            <person name="Dossat C."/>
            <person name="Lajus A."/>
            <person name="Marchetti M."/>
            <person name="Poinsot V."/>
            <person name="Rouy Z."/>
            <person name="Servin B."/>
            <person name="Saad M."/>
            <person name="Schenowitz C."/>
            <person name="Barbe V."/>
            <person name="Batut J."/>
            <person name="Medigue C."/>
            <person name="Masson-Boivin C."/>
        </authorList>
    </citation>
    <scope>NUCLEOTIDE SEQUENCE [LARGE SCALE GENOMIC DNA]</scope>
    <source>
        <strain evidence="2">DSM 17343 / BCRC 17206 / CCUG 44338 / CIP 107171 / LMG 19424 / R1</strain>
    </source>
</reference>
<dbReference type="GO" id="GO:0000271">
    <property type="term" value="P:polysaccharide biosynthetic process"/>
    <property type="evidence" value="ECO:0007669"/>
    <property type="project" value="InterPro"/>
</dbReference>
<dbReference type="Proteomes" id="UP000001692">
    <property type="component" value="Chromosome 2"/>
</dbReference>
<evidence type="ECO:0000313" key="1">
    <source>
        <dbReference type="EMBL" id="CAQ71702.1"/>
    </source>
</evidence>
<dbReference type="Pfam" id="PF05159">
    <property type="entry name" value="Capsule_synth"/>
    <property type="match status" value="4"/>
</dbReference>
<organism evidence="1 2">
    <name type="scientific">Cupriavidus taiwanensis (strain DSM 17343 / BCRC 17206 / CCUG 44338 / CIP 107171 / LMG 19424 / R1)</name>
    <name type="common">Ralstonia taiwanensis (strain LMG 19424)</name>
    <dbReference type="NCBI Taxonomy" id="977880"/>
    <lineage>
        <taxon>Bacteria</taxon>
        <taxon>Pseudomonadati</taxon>
        <taxon>Pseudomonadota</taxon>
        <taxon>Betaproteobacteria</taxon>
        <taxon>Burkholderiales</taxon>
        <taxon>Burkholderiaceae</taxon>
        <taxon>Cupriavidus</taxon>
    </lineage>
</organism>
<evidence type="ECO:0000313" key="2">
    <source>
        <dbReference type="Proteomes" id="UP000001692"/>
    </source>
</evidence>
<dbReference type="CDD" id="cd16440">
    <property type="entry name" value="beta_Kdo_transferase_KpsC_1"/>
    <property type="match status" value="1"/>
</dbReference>
<dbReference type="CDD" id="cd16439">
    <property type="entry name" value="beta_Kdo_transferase_KpsC_2"/>
    <property type="match status" value="1"/>
</dbReference>
<sequence>MMSLPSEGAIGVLSHGIRRIEHLSAFLGGPVVPVHPLRGAAVPLSAVAAWGRRPAARKTQAFAQSRGIARFLCLEDGFLRSLYPGASSQTCSLVVDDRGIYYDASEPSRLEALVSTPLLPAERERARQLIERWRCTGISKYNYAPAPTSLPAQPYVLAVDQTANDASVQYGLADGDSFRRMLESALQTYPHCRIVVKEHPEVALGRKRGYLGRILEHGGYPRVERLQDDVHVVPLIRGACAVFAVTSQVGFEALLHGKTVHTFGMPFYAGWGLTIDALPAPGRRHPVAVEQLAFAALVRYTRYVQPHTGNRCEVEDAIDYLALQRRMSQQFPRQLHATGFSRWKRKILKDFLQGHEVMFHRGLRSVPQGATLLRWGRSIDATSRPDLSVITVEDGFLRSVGLGAQLVRPLSWVFDGSGIYYDATGESDLERLLATTDFDVATLARAAQLRESIIHAGLTKYNVGSGSWTRPAGVGRVILAVGQVEADASLRFGAPGICTNRALLEAVRAEAPDAYLVYKPHPDVMTGLRGNREEEKGLAALCDELVPDCPMDRLIAAVDGVHVLTSLAGFEALLRGKPVTTHGAPFYAGWGLTDDRCAMTRRHRRLSVDMLVAGALILYPRYVLRDGRHGFATPEIAVAHILSWREQAQARLGFWHAVTRFLLRRRLLWRDAAAMPDGRKPRGACDANAPADPQHLSAHGKIAAPEQYAVAQEGQNHELRVREQQEGRRHVVVQGVIRKH</sequence>
<gene>
    <name evidence="1" type="primary">kpsC</name>
    <name evidence="1" type="ordered locus">RALTA_B1099</name>
</gene>
<dbReference type="EMBL" id="CU633750">
    <property type="protein sequence ID" value="CAQ71702.1"/>
    <property type="molecule type" value="Genomic_DNA"/>
</dbReference>
<proteinExistence type="predicted"/>
<protein>
    <submittedName>
        <fullName evidence="1">Capsule polysaccharide transport protein</fullName>
    </submittedName>
</protein>
<dbReference type="InterPro" id="IPR007833">
    <property type="entry name" value="Capsule_polysaccharide_synth"/>
</dbReference>
<accession>B3R9X7</accession>
<name>B3R9X7_CUPTR</name>
<dbReference type="HOGENOM" id="CLU_025998_0_0_4"/>